<sequence>MQTILSHSIPLKLVLQDLAKEFGVTVNKECNEYSISIPANYGTGKITGIDFEDGLGLIFYDCTFLEDLQIRFIVDKIHPLKFIFCEQGKISHQFENQTSWHSLDVLDNIIVASDHKNGHILRFKSGVRTVVNSLEINREEFLSHRECSLEGIGKNMGDILKDTNASYPFYHTSLYSVKIADLFIEIDEFDEDAFLRSLFLESMSLKILINQILQYQDDLELPENKTVLRTSEMKLIKEAANKIDENILDFSSVHTLSQEVGMNINKLQNGFKAIFNTTVNNYVQNQRLDLANQLLRNSELSISEIVYRVGLSSKSYFSKIYKNKYGCSPSDIRKRQNRSS</sequence>
<dbReference type="PRINTS" id="PR00032">
    <property type="entry name" value="HTHARAC"/>
</dbReference>
<keyword evidence="3" id="KW-0804">Transcription</keyword>
<dbReference type="KEGG" id="aev:EI546_03820"/>
<evidence type="ECO:0000313" key="5">
    <source>
        <dbReference type="EMBL" id="QAA80908.1"/>
    </source>
</evidence>
<dbReference type="PROSITE" id="PS01124">
    <property type="entry name" value="HTH_ARAC_FAMILY_2"/>
    <property type="match status" value="1"/>
</dbReference>
<organism evidence="5 6">
    <name type="scientific">Aequorivita ciconiae</name>
    <dbReference type="NCBI Taxonomy" id="2494375"/>
    <lineage>
        <taxon>Bacteria</taxon>
        <taxon>Pseudomonadati</taxon>
        <taxon>Bacteroidota</taxon>
        <taxon>Flavobacteriia</taxon>
        <taxon>Flavobacteriales</taxon>
        <taxon>Flavobacteriaceae</taxon>
        <taxon>Aequorivita</taxon>
    </lineage>
</organism>
<gene>
    <name evidence="5" type="ORF">EI546_03820</name>
</gene>
<dbReference type="RefSeq" id="WP_128249301.1">
    <property type="nucleotide sequence ID" value="NZ_CP034951.1"/>
</dbReference>
<dbReference type="Gene3D" id="1.10.10.60">
    <property type="entry name" value="Homeodomain-like"/>
    <property type="match status" value="2"/>
</dbReference>
<evidence type="ECO:0000256" key="2">
    <source>
        <dbReference type="ARBA" id="ARBA00023125"/>
    </source>
</evidence>
<dbReference type="PANTHER" id="PTHR47893">
    <property type="entry name" value="REGULATORY PROTEIN PCHR"/>
    <property type="match status" value="1"/>
</dbReference>
<dbReference type="InterPro" id="IPR018060">
    <property type="entry name" value="HTH_AraC"/>
</dbReference>
<dbReference type="InterPro" id="IPR053142">
    <property type="entry name" value="PchR_regulatory_protein"/>
</dbReference>
<dbReference type="GO" id="GO:0043565">
    <property type="term" value="F:sequence-specific DNA binding"/>
    <property type="evidence" value="ECO:0007669"/>
    <property type="project" value="InterPro"/>
</dbReference>
<dbReference type="GO" id="GO:0003700">
    <property type="term" value="F:DNA-binding transcription factor activity"/>
    <property type="evidence" value="ECO:0007669"/>
    <property type="project" value="InterPro"/>
</dbReference>
<dbReference type="OrthoDB" id="2666928at2"/>
<dbReference type="AlphaFoldDB" id="A0A410G0V8"/>
<evidence type="ECO:0000256" key="1">
    <source>
        <dbReference type="ARBA" id="ARBA00023015"/>
    </source>
</evidence>
<keyword evidence="2" id="KW-0238">DNA-binding</keyword>
<proteinExistence type="predicted"/>
<dbReference type="SMART" id="SM00342">
    <property type="entry name" value="HTH_ARAC"/>
    <property type="match status" value="1"/>
</dbReference>
<dbReference type="Pfam" id="PF12833">
    <property type="entry name" value="HTH_18"/>
    <property type="match status" value="1"/>
</dbReference>
<evidence type="ECO:0000313" key="6">
    <source>
        <dbReference type="Proteomes" id="UP000285517"/>
    </source>
</evidence>
<protein>
    <submittedName>
        <fullName evidence="5">AraC family transcriptional regulator</fullName>
    </submittedName>
</protein>
<dbReference type="PANTHER" id="PTHR47893:SF1">
    <property type="entry name" value="REGULATORY PROTEIN PCHR"/>
    <property type="match status" value="1"/>
</dbReference>
<evidence type="ECO:0000256" key="3">
    <source>
        <dbReference type="ARBA" id="ARBA00023163"/>
    </source>
</evidence>
<dbReference type="InterPro" id="IPR020449">
    <property type="entry name" value="Tscrpt_reg_AraC-type_HTH"/>
</dbReference>
<dbReference type="Proteomes" id="UP000285517">
    <property type="component" value="Chromosome"/>
</dbReference>
<evidence type="ECO:0000259" key="4">
    <source>
        <dbReference type="PROSITE" id="PS01124"/>
    </source>
</evidence>
<feature type="domain" description="HTH araC/xylS-type" evidence="4">
    <location>
        <begin position="237"/>
        <end position="335"/>
    </location>
</feature>
<accession>A0A410G0V8</accession>
<dbReference type="InterPro" id="IPR009057">
    <property type="entry name" value="Homeodomain-like_sf"/>
</dbReference>
<keyword evidence="1" id="KW-0805">Transcription regulation</keyword>
<reference evidence="5 6" key="1">
    <citation type="submission" date="2019-01" db="EMBL/GenBank/DDBJ databases">
        <title>Complete genome sequencing of Aequorivita sp. H23M31.</title>
        <authorList>
            <person name="Bae J.-W."/>
        </authorList>
    </citation>
    <scope>NUCLEOTIDE SEQUENCE [LARGE SCALE GENOMIC DNA]</scope>
    <source>
        <strain evidence="5 6">H23M31</strain>
    </source>
</reference>
<keyword evidence="6" id="KW-1185">Reference proteome</keyword>
<dbReference type="SUPFAM" id="SSF46689">
    <property type="entry name" value="Homeodomain-like"/>
    <property type="match status" value="1"/>
</dbReference>
<name>A0A410G0V8_9FLAO</name>
<dbReference type="EMBL" id="CP034951">
    <property type="protein sequence ID" value="QAA80908.1"/>
    <property type="molecule type" value="Genomic_DNA"/>
</dbReference>